<dbReference type="AlphaFoldDB" id="A0A1Y2AGV1"/>
<evidence type="ECO:0000313" key="1">
    <source>
        <dbReference type="EMBL" id="ORY21838.1"/>
    </source>
</evidence>
<name>A0A1Y2AGV1_9FUNG</name>
<protein>
    <submittedName>
        <fullName evidence="1">Uncharacterized protein</fullName>
    </submittedName>
</protein>
<organism evidence="1 2">
    <name type="scientific">Neocallimastix californiae</name>
    <dbReference type="NCBI Taxonomy" id="1754190"/>
    <lineage>
        <taxon>Eukaryota</taxon>
        <taxon>Fungi</taxon>
        <taxon>Fungi incertae sedis</taxon>
        <taxon>Chytridiomycota</taxon>
        <taxon>Chytridiomycota incertae sedis</taxon>
        <taxon>Neocallimastigomycetes</taxon>
        <taxon>Neocallimastigales</taxon>
        <taxon>Neocallimastigaceae</taxon>
        <taxon>Neocallimastix</taxon>
    </lineage>
</organism>
<dbReference type="Proteomes" id="UP000193920">
    <property type="component" value="Unassembled WGS sequence"/>
</dbReference>
<dbReference type="Gene3D" id="3.40.50.150">
    <property type="entry name" value="Vaccinia Virus protein VP39"/>
    <property type="match status" value="1"/>
</dbReference>
<dbReference type="EMBL" id="MCOG01000258">
    <property type="protein sequence ID" value="ORY21838.1"/>
    <property type="molecule type" value="Genomic_DNA"/>
</dbReference>
<keyword evidence="2" id="KW-1185">Reference proteome</keyword>
<dbReference type="OrthoDB" id="2138999at2759"/>
<reference evidence="1 2" key="1">
    <citation type="submission" date="2016-08" db="EMBL/GenBank/DDBJ databases">
        <title>A Parts List for Fungal Cellulosomes Revealed by Comparative Genomics.</title>
        <authorList>
            <consortium name="DOE Joint Genome Institute"/>
            <person name="Haitjema C.H."/>
            <person name="Gilmore S.P."/>
            <person name="Henske J.K."/>
            <person name="Solomon K.V."/>
            <person name="De Groot R."/>
            <person name="Kuo A."/>
            <person name="Mondo S.J."/>
            <person name="Salamov A.A."/>
            <person name="Labutti K."/>
            <person name="Zhao Z."/>
            <person name="Chiniquy J."/>
            <person name="Barry K."/>
            <person name="Brewer H.M."/>
            <person name="Purvine S.O."/>
            <person name="Wright A.T."/>
            <person name="Boxma B."/>
            <person name="Van Alen T."/>
            <person name="Hackstein J.H."/>
            <person name="Baker S.E."/>
            <person name="Grigoriev I.V."/>
            <person name="O'Malley M.A."/>
        </authorList>
    </citation>
    <scope>NUCLEOTIDE SEQUENCE [LARGE SCALE GENOMIC DNA]</scope>
    <source>
        <strain evidence="1 2">G1</strain>
    </source>
</reference>
<comment type="caution">
    <text evidence="1">The sequence shown here is derived from an EMBL/GenBank/DDBJ whole genome shotgun (WGS) entry which is preliminary data.</text>
</comment>
<accession>A0A1Y2AGV1</accession>
<gene>
    <name evidence="1" type="ORF">LY90DRAFT_632436</name>
</gene>
<dbReference type="InterPro" id="IPR029063">
    <property type="entry name" value="SAM-dependent_MTases_sf"/>
</dbReference>
<proteinExistence type="predicted"/>
<sequence length="204" mass="23825">MINDVPTKTRVVTYHLVREKKVPFIVEINLDNNSFVKERKDKYTSNSINTFNSILIASYQKVNLEIFTPSSTVLMHIGTGNGGDLHKWKNFRKIVCVEPDHEKIKVLKERISKSEIRNRISILQNTIQIHIDSSSITYKQCIQTEINQFKDIIDKTSHIYLLSSLRYDHSECDNIMYINITDSYVINHYECAINSIRVKEIFVK</sequence>
<evidence type="ECO:0000313" key="2">
    <source>
        <dbReference type="Proteomes" id="UP000193920"/>
    </source>
</evidence>